<evidence type="ECO:0000256" key="9">
    <source>
        <dbReference type="ARBA" id="ARBA00023242"/>
    </source>
</evidence>
<keyword evidence="4" id="KW-0862">Zinc</keyword>
<keyword evidence="2" id="KW-0479">Metal-binding</keyword>
<dbReference type="SUPFAM" id="SSF57716">
    <property type="entry name" value="Glucocorticoid receptor-like (DNA-binding domain)"/>
    <property type="match status" value="1"/>
</dbReference>
<dbReference type="PROSITE" id="PS51030">
    <property type="entry name" value="NUCLEAR_REC_DBD_2"/>
    <property type="match status" value="1"/>
</dbReference>
<dbReference type="GO" id="GO:0003700">
    <property type="term" value="F:DNA-binding transcription factor activity"/>
    <property type="evidence" value="ECO:0007669"/>
    <property type="project" value="InterPro"/>
</dbReference>
<dbReference type="Proteomes" id="UP000681720">
    <property type="component" value="Unassembled WGS sequence"/>
</dbReference>
<dbReference type="PANTHER" id="PTHR48092">
    <property type="entry name" value="KNIRPS-RELATED PROTEIN-RELATED"/>
    <property type="match status" value="1"/>
</dbReference>
<evidence type="ECO:0000256" key="3">
    <source>
        <dbReference type="ARBA" id="ARBA00022771"/>
    </source>
</evidence>
<keyword evidence="5" id="KW-0805">Transcription regulation</keyword>
<evidence type="ECO:0000256" key="1">
    <source>
        <dbReference type="ARBA" id="ARBA00004123"/>
    </source>
</evidence>
<dbReference type="InterPro" id="IPR013088">
    <property type="entry name" value="Znf_NHR/GATA"/>
</dbReference>
<evidence type="ECO:0000256" key="6">
    <source>
        <dbReference type="ARBA" id="ARBA00023125"/>
    </source>
</evidence>
<dbReference type="InterPro" id="IPR050200">
    <property type="entry name" value="Nuclear_hormone_rcpt_NR3"/>
</dbReference>
<organism evidence="11 12">
    <name type="scientific">Rotaria magnacalcarata</name>
    <dbReference type="NCBI Taxonomy" id="392030"/>
    <lineage>
        <taxon>Eukaryota</taxon>
        <taxon>Metazoa</taxon>
        <taxon>Spiralia</taxon>
        <taxon>Gnathifera</taxon>
        <taxon>Rotifera</taxon>
        <taxon>Eurotatoria</taxon>
        <taxon>Bdelloidea</taxon>
        <taxon>Philodinida</taxon>
        <taxon>Philodinidae</taxon>
        <taxon>Rotaria</taxon>
    </lineage>
</organism>
<evidence type="ECO:0000313" key="11">
    <source>
        <dbReference type="EMBL" id="CAF5076853.1"/>
    </source>
</evidence>
<dbReference type="Gene3D" id="3.30.50.10">
    <property type="entry name" value="Erythroid Transcription Factor GATA-1, subunit A"/>
    <property type="match status" value="1"/>
</dbReference>
<keyword evidence="3" id="KW-0863">Zinc-finger</keyword>
<dbReference type="InterPro" id="IPR001628">
    <property type="entry name" value="Znf_hrmn_rcpt"/>
</dbReference>
<dbReference type="GO" id="GO:0005634">
    <property type="term" value="C:nucleus"/>
    <property type="evidence" value="ECO:0007669"/>
    <property type="project" value="UniProtKB-SubCell"/>
</dbReference>
<name>A0A8S3EFK9_9BILA</name>
<evidence type="ECO:0000256" key="4">
    <source>
        <dbReference type="ARBA" id="ARBA00022833"/>
    </source>
</evidence>
<evidence type="ECO:0000256" key="5">
    <source>
        <dbReference type="ARBA" id="ARBA00023015"/>
    </source>
</evidence>
<dbReference type="EMBL" id="CAJOBJ010241748">
    <property type="protein sequence ID" value="CAF5076853.1"/>
    <property type="molecule type" value="Genomic_DNA"/>
</dbReference>
<accession>A0A8S3EFK9</accession>
<dbReference type="Pfam" id="PF00105">
    <property type="entry name" value="zf-C4"/>
    <property type="match status" value="1"/>
</dbReference>
<evidence type="ECO:0000259" key="10">
    <source>
        <dbReference type="PROSITE" id="PS51030"/>
    </source>
</evidence>
<dbReference type="AlphaFoldDB" id="A0A8S3EFK9"/>
<dbReference type="GO" id="GO:0008270">
    <property type="term" value="F:zinc ion binding"/>
    <property type="evidence" value="ECO:0007669"/>
    <property type="project" value="UniProtKB-KW"/>
</dbReference>
<feature type="non-terminal residue" evidence="11">
    <location>
        <position position="1"/>
    </location>
</feature>
<dbReference type="FunFam" id="3.30.50.10:FF:000006">
    <property type="entry name" value="Nuclear receptor subfamily 5 group A member"/>
    <property type="match status" value="1"/>
</dbReference>
<keyword evidence="7" id="KW-0804">Transcription</keyword>
<comment type="caution">
    <text evidence="11">The sequence shown here is derived from an EMBL/GenBank/DDBJ whole genome shotgun (WGS) entry which is preliminary data.</text>
</comment>
<dbReference type="PROSITE" id="PS00031">
    <property type="entry name" value="NUCLEAR_REC_DBD_1"/>
    <property type="match status" value="1"/>
</dbReference>
<comment type="subcellular location">
    <subcellularLocation>
        <location evidence="1">Nucleus</location>
    </subcellularLocation>
</comment>
<evidence type="ECO:0000256" key="2">
    <source>
        <dbReference type="ARBA" id="ARBA00022723"/>
    </source>
</evidence>
<keyword evidence="9" id="KW-0539">Nucleus</keyword>
<sequence length="200" mass="22562">DENNHNSHPINVEADSLCSIDMSGISPFHQRNQLTAAANGLLSLSNSLFVNNEDNPSECHSNFTNNDGTTSTTDGNLSLLCCVCQDRASGRHYGVLSCEGCKGFFKRSIRKQVLYTCLSTKDCPINKFMRNRCQYCRLQKCLQVGMRVEAVQNERRPYTCSTDSKHDMIANSINNQRIRKQNDTISLNTVREICRTKNEL</sequence>
<evidence type="ECO:0000256" key="7">
    <source>
        <dbReference type="ARBA" id="ARBA00023163"/>
    </source>
</evidence>
<evidence type="ECO:0000313" key="12">
    <source>
        <dbReference type="Proteomes" id="UP000681720"/>
    </source>
</evidence>
<reference evidence="11" key="1">
    <citation type="submission" date="2021-02" db="EMBL/GenBank/DDBJ databases">
        <authorList>
            <person name="Nowell W R."/>
        </authorList>
    </citation>
    <scope>NUCLEOTIDE SEQUENCE</scope>
</reference>
<keyword evidence="8" id="KW-0675">Receptor</keyword>
<feature type="domain" description="Nuclear receptor" evidence="10">
    <location>
        <begin position="78"/>
        <end position="153"/>
    </location>
</feature>
<keyword evidence="6" id="KW-0238">DNA-binding</keyword>
<dbReference type="GO" id="GO:0043565">
    <property type="term" value="F:sequence-specific DNA binding"/>
    <property type="evidence" value="ECO:0007669"/>
    <property type="project" value="InterPro"/>
</dbReference>
<evidence type="ECO:0000256" key="8">
    <source>
        <dbReference type="ARBA" id="ARBA00023170"/>
    </source>
</evidence>
<proteinExistence type="predicted"/>
<protein>
    <recommendedName>
        <fullName evidence="10">Nuclear receptor domain-containing protein</fullName>
    </recommendedName>
</protein>
<dbReference type="CDD" id="cd06916">
    <property type="entry name" value="NR_DBD_like"/>
    <property type="match status" value="1"/>
</dbReference>
<gene>
    <name evidence="11" type="ORF">GIL414_LOCUS61473</name>
</gene>
<dbReference type="SMART" id="SM00399">
    <property type="entry name" value="ZnF_C4"/>
    <property type="match status" value="1"/>
</dbReference>
<dbReference type="PRINTS" id="PR00047">
    <property type="entry name" value="STROIDFINGER"/>
</dbReference>